<evidence type="ECO:0000313" key="18">
    <source>
        <dbReference type="Proteomes" id="UP000006727"/>
    </source>
</evidence>
<evidence type="ECO:0000256" key="9">
    <source>
        <dbReference type="PROSITE-ProRule" id="PRU00146"/>
    </source>
</evidence>
<feature type="region of interest" description="Disordered" evidence="10">
    <location>
        <begin position="351"/>
        <end position="387"/>
    </location>
</feature>
<dbReference type="CDD" id="cd15495">
    <property type="entry name" value="PHD_ATX3_4_5_like"/>
    <property type="match status" value="1"/>
</dbReference>
<evidence type="ECO:0000256" key="1">
    <source>
        <dbReference type="ARBA" id="ARBA00022603"/>
    </source>
</evidence>
<evidence type="ECO:0000256" key="5">
    <source>
        <dbReference type="ARBA" id="ARBA00022771"/>
    </source>
</evidence>
<dbReference type="Pfam" id="PF00855">
    <property type="entry name" value="PWWP"/>
    <property type="match status" value="1"/>
</dbReference>
<dbReference type="CDD" id="cd10518">
    <property type="entry name" value="SET_SETD1-like"/>
    <property type="match status" value="1"/>
</dbReference>
<keyword evidence="2" id="KW-0808">Transferase</keyword>
<dbReference type="PROSITE" id="PS01359">
    <property type="entry name" value="ZF_PHD_1"/>
    <property type="match status" value="1"/>
</dbReference>
<dbReference type="Pfam" id="PF00856">
    <property type="entry name" value="SET"/>
    <property type="match status" value="1"/>
</dbReference>
<evidence type="ECO:0000256" key="10">
    <source>
        <dbReference type="SAM" id="MobiDB-lite"/>
    </source>
</evidence>
<sequence>MSYSCEPFRLEKIEFVRAFGISESRLLMAAEEGITDVGQSLETITSPSKREPFEGAEKEPAPLTPEKLDIVDKDTMDVRLRAIESKADGNQFCTSPPEPSIPDSLSLGVSEAIPSGGVEASDSSTGKPEVCVLSRVAERQLAKCSLTAEDCNLRSTPFGNRRLVNSVLAGGLGVLVEAAQVASGSSFSAKKKHPEGHGHVGSCYGAVSMPTKRKAYDRQVEVAVPKRKVIRRGHRRSLSSGMESECGEAAESEFSRAHVSVPVMQISCPLRGSWNPQILPSKEDGNKDVGSASSSPCSAKSILSPGLKKGIGSRWGHDEETKPPRPSGVLIRQGDAGVAKVAVAVVEESFDFDSEETDDDAPPSKATNEPSALVQSKRGRAQALPSRFKDSVVEPLKKGAKVAKGQSHDVEVRDGTPMCLPPNLKKRVKGVGQETNGPAHVLKKVRKNQEHTIIPEVSLDYHAFGEFGNRKDSPSRSFQGPGELDGLDSELKGSRGTNSSDAYSLEDFDLGEIVWAKSGKRNDPVWPARVIDPFREAPPMVRELSLPNSLCVMFYGPSSSKGKHSRDYAWVKQGMIFPFNAYLERFQSQTQLNRSRPVDFRQAISEAKLADLGYEEGHDALPGKVHPSMASTVTRSSVLESEEPEDDVSIGFEKSMQSAPVKATAGSGKAKRVCPGCGVQLSVGKKESAKETPLCKHCVKLYKSKQYCGACKKVWLPNDKSSFAQCDSCQIWVHADCDKLTAKKLKELAEGGSYLCPECRKLHGSGNLKKRKLADKIGTGPTSYIVPERLAVICTHVEGDYLPNKHEVICKCSSCLGTKHPMRPSEWERHTGCRKKKWKESIRVKNQEQPLFAWLKDMLSNGAIGLAFEGPDLVPTRTKEQALLATLDQPYEPVDTTWTSERCAVCRMVEDWHHNKMIICNRCQIAVHEECYGVRASDSVGSWVCRACETPDVERECCLCPVRGGALKPSNTANLWVHVTCAWFVPEVKFKNIVKMEPAEGLTNVHLSTFQQKCGICKQVHGVCVSCAHKNCRRSFHIMCAFKSCYHMEMKAVTKNGLEMTQMNLFCSIHRTPNPDMHLMLKSPSGKIPVKRDAAHPSGSESVVSLFGGYASGTGNTSLEHTRSVTNSVAARCLPYSTYDAKAKYKKRGKAIAYRVSGVSWNTIENINSLRDFAVLDQRKVFTNEERLKFLQKTEKKTVCFGKSAIHGWGLFSRRAIQEGEMVIEYRGERVRGSVADLREIRYHKEGKDCYLFKINEEIVIDATDKGNIARLINHSCDPSCYAKILDFQRDDGEGDSRIVLIARKYIAAGEELTYNYRFDEEDTQKVPCLCGSSNCRKYMN</sequence>
<feature type="domain" description="PHD-type" evidence="11">
    <location>
        <begin position="900"/>
        <end position="951"/>
    </location>
</feature>
<feature type="domain" description="PHD-type" evidence="15">
    <location>
        <begin position="954"/>
        <end position="1071"/>
    </location>
</feature>
<dbReference type="Gramene" id="Pp3c13_19810V3.3">
    <property type="protein sequence ID" value="Pp3c13_19810V3.3"/>
    <property type="gene ID" value="Pp3c13_19810"/>
</dbReference>
<evidence type="ECO:0000313" key="16">
    <source>
        <dbReference type="EMBL" id="PNR42760.1"/>
    </source>
</evidence>
<dbReference type="InterPro" id="IPR019786">
    <property type="entry name" value="Zinc_finger_PHD-type_CS"/>
</dbReference>
<keyword evidence="7" id="KW-0156">Chromatin regulator</keyword>
<dbReference type="PROSITE" id="PS50280">
    <property type="entry name" value="SET"/>
    <property type="match status" value="1"/>
</dbReference>
<keyword evidence="8" id="KW-0539">Nucleus</keyword>
<dbReference type="Pfam" id="PF00628">
    <property type="entry name" value="PHD"/>
    <property type="match status" value="1"/>
</dbReference>
<dbReference type="CDD" id="cd15489">
    <property type="entry name" value="PHD_SF"/>
    <property type="match status" value="1"/>
</dbReference>
<keyword evidence="6" id="KW-0862">Zinc</keyword>
<keyword evidence="18" id="KW-1185">Reference proteome</keyword>
<accession>A0A2K1JMI0</accession>
<dbReference type="InterPro" id="IPR019787">
    <property type="entry name" value="Znf_PHD-finger"/>
</dbReference>
<dbReference type="CDD" id="cd15663">
    <property type="entry name" value="ePHD_ATX3_4_5_like"/>
    <property type="match status" value="1"/>
</dbReference>
<dbReference type="InterPro" id="IPR013083">
    <property type="entry name" value="Znf_RING/FYVE/PHD"/>
</dbReference>
<dbReference type="InterPro" id="IPR011011">
    <property type="entry name" value="Znf_FYVE_PHD"/>
</dbReference>
<dbReference type="SMART" id="SM00508">
    <property type="entry name" value="PostSET"/>
    <property type="match status" value="1"/>
</dbReference>
<dbReference type="Pfam" id="PF13832">
    <property type="entry name" value="zf-HC5HC2H_2"/>
    <property type="match status" value="1"/>
</dbReference>
<dbReference type="Gene3D" id="3.10.390.10">
    <property type="entry name" value="SAND domain-like"/>
    <property type="match status" value="1"/>
</dbReference>
<evidence type="ECO:0000256" key="8">
    <source>
        <dbReference type="ARBA" id="ARBA00023242"/>
    </source>
</evidence>
<feature type="compositionally biased region" description="Acidic residues" evidence="10">
    <location>
        <begin position="351"/>
        <end position="361"/>
    </location>
</feature>
<dbReference type="GO" id="GO:0008168">
    <property type="term" value="F:methyltransferase activity"/>
    <property type="evidence" value="ECO:0007669"/>
    <property type="project" value="UniProtKB-KW"/>
</dbReference>
<gene>
    <name evidence="17" type="primary">LOC112290882</name>
    <name evidence="16" type="ORF">PHYPA_017590</name>
</gene>
<dbReference type="InterPro" id="IPR046341">
    <property type="entry name" value="SET_dom_sf"/>
</dbReference>
<keyword evidence="5 9" id="KW-0863">Zinc-finger</keyword>
<dbReference type="PROSITE" id="PS50812">
    <property type="entry name" value="PWWP"/>
    <property type="match status" value="1"/>
</dbReference>
<feature type="compositionally biased region" description="Low complexity" evidence="10">
    <location>
        <begin position="291"/>
        <end position="305"/>
    </location>
</feature>
<dbReference type="FunCoup" id="A0A2K1JMI0">
    <property type="interactions" value="1228"/>
</dbReference>
<dbReference type="Gene3D" id="3.30.40.10">
    <property type="entry name" value="Zinc/RING finger domain, C3HC4 (zinc finger)"/>
    <property type="match status" value="3"/>
</dbReference>
<dbReference type="EMBL" id="ABEU02000013">
    <property type="protein sequence ID" value="PNR42760.1"/>
    <property type="molecule type" value="Genomic_DNA"/>
</dbReference>
<dbReference type="PROSITE" id="PS50016">
    <property type="entry name" value="ZF_PHD_2"/>
    <property type="match status" value="2"/>
</dbReference>
<dbReference type="InterPro" id="IPR001965">
    <property type="entry name" value="Znf_PHD"/>
</dbReference>
<evidence type="ECO:0000256" key="2">
    <source>
        <dbReference type="ARBA" id="ARBA00022679"/>
    </source>
</evidence>
<dbReference type="Gramene" id="Pp3c13_19810V3.1">
    <property type="protein sequence ID" value="Pp3c13_19810V3.1"/>
    <property type="gene ID" value="Pp3c13_19810"/>
</dbReference>
<keyword evidence="3" id="KW-0949">S-adenosyl-L-methionine</keyword>
<feature type="compositionally biased region" description="Polar residues" evidence="10">
    <location>
        <begin position="365"/>
        <end position="374"/>
    </location>
</feature>
<evidence type="ECO:0008006" key="19">
    <source>
        <dbReference type="Google" id="ProtNLM"/>
    </source>
</evidence>
<evidence type="ECO:0000259" key="12">
    <source>
        <dbReference type="PROSITE" id="PS50280"/>
    </source>
</evidence>
<evidence type="ECO:0000256" key="3">
    <source>
        <dbReference type="ARBA" id="ARBA00022691"/>
    </source>
</evidence>
<name>A0A2K1JMI0_PHYPA</name>
<protein>
    <recommendedName>
        <fullName evidence="19">Histone-lysine N-methyltransferase</fullName>
    </recommendedName>
</protein>
<dbReference type="GO" id="GO:0006357">
    <property type="term" value="P:regulation of transcription by RNA polymerase II"/>
    <property type="evidence" value="ECO:0000318"/>
    <property type="project" value="GO_Central"/>
</dbReference>
<dbReference type="InterPro" id="IPR003616">
    <property type="entry name" value="Post-SET_dom"/>
</dbReference>
<dbReference type="PANTHER" id="PTHR13793">
    <property type="entry name" value="PHD FINGER PROTEINS"/>
    <property type="match status" value="1"/>
</dbReference>
<dbReference type="SUPFAM" id="SSF57903">
    <property type="entry name" value="FYVE/PHD zinc finger"/>
    <property type="match status" value="2"/>
</dbReference>
<dbReference type="Gene3D" id="2.30.30.140">
    <property type="match status" value="1"/>
</dbReference>
<dbReference type="GO" id="GO:0032259">
    <property type="term" value="P:methylation"/>
    <property type="evidence" value="ECO:0007669"/>
    <property type="project" value="UniProtKB-KW"/>
</dbReference>
<dbReference type="Gene3D" id="2.170.270.10">
    <property type="entry name" value="SET domain"/>
    <property type="match status" value="1"/>
</dbReference>
<dbReference type="Proteomes" id="UP000006727">
    <property type="component" value="Chromosome 13"/>
</dbReference>
<dbReference type="RefSeq" id="XP_024393484.1">
    <property type="nucleotide sequence ID" value="XM_024537716.2"/>
</dbReference>
<dbReference type="GO" id="GO:0008270">
    <property type="term" value="F:zinc ion binding"/>
    <property type="evidence" value="ECO:0007669"/>
    <property type="project" value="UniProtKB-KW"/>
</dbReference>
<evidence type="ECO:0000259" key="15">
    <source>
        <dbReference type="PROSITE" id="PS51805"/>
    </source>
</evidence>
<dbReference type="InterPro" id="IPR034732">
    <property type="entry name" value="EPHD"/>
</dbReference>
<dbReference type="SUPFAM" id="SSF63748">
    <property type="entry name" value="Tudor/PWWP/MBT"/>
    <property type="match status" value="1"/>
</dbReference>
<keyword evidence="4" id="KW-0479">Metal-binding</keyword>
<dbReference type="GO" id="GO:0006325">
    <property type="term" value="P:chromatin organization"/>
    <property type="evidence" value="ECO:0007669"/>
    <property type="project" value="UniProtKB-KW"/>
</dbReference>
<dbReference type="EnsemblPlants" id="Pp3c13_19810V3.1">
    <property type="protein sequence ID" value="Pp3c13_19810V3.1"/>
    <property type="gene ID" value="Pp3c13_19810"/>
</dbReference>
<evidence type="ECO:0000259" key="14">
    <source>
        <dbReference type="PROSITE" id="PS50868"/>
    </source>
</evidence>
<dbReference type="Pfam" id="PF13831">
    <property type="entry name" value="PHD_2"/>
    <property type="match status" value="1"/>
</dbReference>
<reference evidence="17" key="3">
    <citation type="submission" date="2020-12" db="UniProtKB">
        <authorList>
            <consortium name="EnsemblPlants"/>
        </authorList>
    </citation>
    <scope>IDENTIFICATION</scope>
</reference>
<feature type="domain" description="PWWP" evidence="13">
    <location>
        <begin position="510"/>
        <end position="582"/>
    </location>
</feature>
<evidence type="ECO:0000259" key="13">
    <source>
        <dbReference type="PROSITE" id="PS50812"/>
    </source>
</evidence>
<dbReference type="PROSITE" id="PS50868">
    <property type="entry name" value="POST_SET"/>
    <property type="match status" value="1"/>
</dbReference>
<evidence type="ECO:0000256" key="7">
    <source>
        <dbReference type="ARBA" id="ARBA00022853"/>
    </source>
</evidence>
<dbReference type="SMART" id="SM00317">
    <property type="entry name" value="SET"/>
    <property type="match status" value="1"/>
</dbReference>
<keyword evidence="1" id="KW-0489">Methyltransferase</keyword>
<evidence type="ECO:0000256" key="4">
    <source>
        <dbReference type="ARBA" id="ARBA00022723"/>
    </source>
</evidence>
<dbReference type="InterPro" id="IPR000313">
    <property type="entry name" value="PWWP_dom"/>
</dbReference>
<feature type="domain" description="PHD-type" evidence="11">
    <location>
        <begin position="705"/>
        <end position="762"/>
    </location>
</feature>
<dbReference type="EnsemblPlants" id="Pp3c13_19810V3.3">
    <property type="protein sequence ID" value="Pp3c13_19810V3.3"/>
    <property type="gene ID" value="Pp3c13_19810"/>
</dbReference>
<dbReference type="GeneID" id="112290882"/>
<feature type="domain" description="SET" evidence="12">
    <location>
        <begin position="1197"/>
        <end position="1318"/>
    </location>
</feature>
<feature type="region of interest" description="Disordered" evidence="10">
    <location>
        <begin position="88"/>
        <end position="124"/>
    </location>
</feature>
<evidence type="ECO:0000256" key="6">
    <source>
        <dbReference type="ARBA" id="ARBA00022833"/>
    </source>
</evidence>
<dbReference type="InterPro" id="IPR001214">
    <property type="entry name" value="SET_dom"/>
</dbReference>
<evidence type="ECO:0000313" key="17">
    <source>
        <dbReference type="EnsemblPlants" id="Pp3c13_19810V3.1"/>
    </source>
</evidence>
<dbReference type="InterPro" id="IPR042011">
    <property type="entry name" value="ATX3/4/5_PHD"/>
</dbReference>
<reference evidence="16 18" key="1">
    <citation type="journal article" date="2008" name="Science">
        <title>The Physcomitrella genome reveals evolutionary insights into the conquest of land by plants.</title>
        <authorList>
            <person name="Rensing S."/>
            <person name="Lang D."/>
            <person name="Zimmer A."/>
            <person name="Terry A."/>
            <person name="Salamov A."/>
            <person name="Shapiro H."/>
            <person name="Nishiyama T."/>
            <person name="Perroud P.-F."/>
            <person name="Lindquist E."/>
            <person name="Kamisugi Y."/>
            <person name="Tanahashi T."/>
            <person name="Sakakibara K."/>
            <person name="Fujita T."/>
            <person name="Oishi K."/>
            <person name="Shin-I T."/>
            <person name="Kuroki Y."/>
            <person name="Toyoda A."/>
            <person name="Suzuki Y."/>
            <person name="Hashimoto A."/>
            <person name="Yamaguchi K."/>
            <person name="Sugano A."/>
            <person name="Kohara Y."/>
            <person name="Fujiyama A."/>
            <person name="Anterola A."/>
            <person name="Aoki S."/>
            <person name="Ashton N."/>
            <person name="Barbazuk W.B."/>
            <person name="Barker E."/>
            <person name="Bennetzen J."/>
            <person name="Bezanilla M."/>
            <person name="Blankenship R."/>
            <person name="Cho S.H."/>
            <person name="Dutcher S."/>
            <person name="Estelle M."/>
            <person name="Fawcett J.A."/>
            <person name="Gundlach H."/>
            <person name="Hanada K."/>
            <person name="Heyl A."/>
            <person name="Hicks K.A."/>
            <person name="Hugh J."/>
            <person name="Lohr M."/>
            <person name="Mayer K."/>
            <person name="Melkozernov A."/>
            <person name="Murata T."/>
            <person name="Nelson D."/>
            <person name="Pils B."/>
            <person name="Prigge M."/>
            <person name="Reiss B."/>
            <person name="Renner T."/>
            <person name="Rombauts S."/>
            <person name="Rushton P."/>
            <person name="Sanderfoot A."/>
            <person name="Schween G."/>
            <person name="Shiu S.-H."/>
            <person name="Stueber K."/>
            <person name="Theodoulou F.L."/>
            <person name="Tu H."/>
            <person name="Van de Peer Y."/>
            <person name="Verrier P.J."/>
            <person name="Waters E."/>
            <person name="Wood A."/>
            <person name="Yang L."/>
            <person name="Cove D."/>
            <person name="Cuming A."/>
            <person name="Hasebe M."/>
            <person name="Lucas S."/>
            <person name="Mishler D.B."/>
            <person name="Reski R."/>
            <person name="Grigoriev I."/>
            <person name="Quatrano R.S."/>
            <person name="Boore J.L."/>
        </authorList>
    </citation>
    <scope>NUCLEOTIDE SEQUENCE [LARGE SCALE GENOMIC DNA]</scope>
    <source>
        <strain evidence="17 18">cv. Gransden 2004</strain>
    </source>
</reference>
<dbReference type="SUPFAM" id="SSF82199">
    <property type="entry name" value="SET domain"/>
    <property type="match status" value="1"/>
</dbReference>
<feature type="region of interest" description="Disordered" evidence="10">
    <location>
        <begin position="277"/>
        <end position="331"/>
    </location>
</feature>
<dbReference type="PaxDb" id="3218-PP1S223_92V6.1"/>
<feature type="domain" description="Post-SET" evidence="14">
    <location>
        <begin position="1325"/>
        <end position="1341"/>
    </location>
</feature>
<dbReference type="InterPro" id="IPR050701">
    <property type="entry name" value="Histone_Mod_Regulator"/>
</dbReference>
<dbReference type="STRING" id="3218.A0A2K1JMI0"/>
<reference evidence="16 18" key="2">
    <citation type="journal article" date="2018" name="Plant J.">
        <title>The Physcomitrella patens chromosome-scale assembly reveals moss genome structure and evolution.</title>
        <authorList>
            <person name="Lang D."/>
            <person name="Ullrich K.K."/>
            <person name="Murat F."/>
            <person name="Fuchs J."/>
            <person name="Jenkins J."/>
            <person name="Haas F.B."/>
            <person name="Piednoel M."/>
            <person name="Gundlach H."/>
            <person name="Van Bel M."/>
            <person name="Meyberg R."/>
            <person name="Vives C."/>
            <person name="Morata J."/>
            <person name="Symeonidi A."/>
            <person name="Hiss M."/>
            <person name="Muchero W."/>
            <person name="Kamisugi Y."/>
            <person name="Saleh O."/>
            <person name="Blanc G."/>
            <person name="Decker E.L."/>
            <person name="van Gessel N."/>
            <person name="Grimwood J."/>
            <person name="Hayes R.D."/>
            <person name="Graham S.W."/>
            <person name="Gunter L.E."/>
            <person name="McDaniel S.F."/>
            <person name="Hoernstein S.N.W."/>
            <person name="Larsson A."/>
            <person name="Li F.W."/>
            <person name="Perroud P.F."/>
            <person name="Phillips J."/>
            <person name="Ranjan P."/>
            <person name="Rokshar D.S."/>
            <person name="Rothfels C.J."/>
            <person name="Schneider L."/>
            <person name="Shu S."/>
            <person name="Stevenson D.W."/>
            <person name="Thummler F."/>
            <person name="Tillich M."/>
            <person name="Villarreal Aguilar J.C."/>
            <person name="Widiez T."/>
            <person name="Wong G.K."/>
            <person name="Wymore A."/>
            <person name="Zhang Y."/>
            <person name="Zimmer A.D."/>
            <person name="Quatrano R.S."/>
            <person name="Mayer K.F.X."/>
            <person name="Goodstein D."/>
            <person name="Casacuberta J.M."/>
            <person name="Vandepoele K."/>
            <person name="Reski R."/>
            <person name="Cuming A.C."/>
            <person name="Tuskan G.A."/>
            <person name="Maumus F."/>
            <person name="Salse J."/>
            <person name="Schmutz J."/>
            <person name="Rensing S.A."/>
        </authorList>
    </citation>
    <scope>NUCLEOTIDE SEQUENCE [LARGE SCALE GENOMIC DNA]</scope>
    <source>
        <strain evidence="17 18">cv. Gransden 2004</strain>
    </source>
</reference>
<dbReference type="SMART" id="SM00249">
    <property type="entry name" value="PHD"/>
    <property type="match status" value="3"/>
</dbReference>
<proteinExistence type="predicted"/>
<feature type="region of interest" description="Disordered" evidence="10">
    <location>
        <begin position="401"/>
        <end position="421"/>
    </location>
</feature>
<organism evidence="16">
    <name type="scientific">Physcomitrium patens</name>
    <name type="common">Spreading-leaved earth moss</name>
    <name type="synonym">Physcomitrella patens</name>
    <dbReference type="NCBI Taxonomy" id="3218"/>
    <lineage>
        <taxon>Eukaryota</taxon>
        <taxon>Viridiplantae</taxon>
        <taxon>Streptophyta</taxon>
        <taxon>Embryophyta</taxon>
        <taxon>Bryophyta</taxon>
        <taxon>Bryophytina</taxon>
        <taxon>Bryopsida</taxon>
        <taxon>Funariidae</taxon>
        <taxon>Funariales</taxon>
        <taxon>Funariaceae</taxon>
        <taxon>Physcomitrium</taxon>
    </lineage>
</organism>
<dbReference type="InterPro" id="IPR041955">
    <property type="entry name" value="ATX3/4/5_ePHD"/>
</dbReference>
<dbReference type="CDD" id="cd20143">
    <property type="entry name" value="PWWP_AtATX3-like"/>
    <property type="match status" value="1"/>
</dbReference>
<dbReference type="InterPro" id="IPR010919">
    <property type="entry name" value="SAND-like_dom_sf"/>
</dbReference>
<feature type="region of interest" description="Disordered" evidence="10">
    <location>
        <begin position="468"/>
        <end position="498"/>
    </location>
</feature>
<dbReference type="PANTHER" id="PTHR13793:SF132">
    <property type="entry name" value="HISTONE-LYSINE N-METHYLTRANSFERASE ATX5"/>
    <property type="match status" value="1"/>
</dbReference>
<evidence type="ECO:0000259" key="11">
    <source>
        <dbReference type="PROSITE" id="PS50016"/>
    </source>
</evidence>
<dbReference type="PROSITE" id="PS51805">
    <property type="entry name" value="EPHD"/>
    <property type="match status" value="1"/>
</dbReference>
<dbReference type="FunFam" id="2.170.270.10:FF:000058">
    <property type="entry name" value="Histone-lysine N-methyltransferase"/>
    <property type="match status" value="1"/>
</dbReference>